<comment type="similarity">
    <text evidence="1">Belongs to the ankyrin SOCS box (ASB) family.</text>
</comment>
<sequence>MALKFKASGYIILKEEASCNKDNDSGKDGSLPIRNRYPRQHPIIFFDVKEGCDRKKIDEFLLQWSIPIAKSRPNDIIIPDPAPQICFRSPRILSLPFLLHVGFHGFIIAAILIWVNDILFDKFDELKRIFIKDSVRRFLRLFKNCGGRGMSWSLTVTALKPHVVLEGKAPELNGMHANPNCINPYGYFPLHEAAERFSCDMIKLLLRHGASANVHTVGNDVIENLLPLHVAIENTCMHKYLEDNLSPSQSHLDYIYKLIHLLCLPEMKIFLDTTRLLAEKTNNLLEELWNYIENGKLIQSAILLLAAQEHIRRGCSSKKNGSSKKDGFYVINKRILWLSFALRWEKGSNEMAEKLLNERRALIDCTGLLVDVISQTGQRLSSYIQSHSEVPRVEVLEHVSSILKEYGFNPTGEIMDTINLRPYDCKMSDTETCNKGLINPNMAVMESDNLHAAEEKAVTVTKEVGRGWDPTYMRRSFFPYWRSVLRTRCRVRLYPAYAEGYTRPVLDLEHFRVSRSKSFANGSTPTPNHKLGLVGRISPLTSNQPRRAFSTAAISAFRLLKMLKYA</sequence>
<evidence type="ECO:0000256" key="1">
    <source>
        <dbReference type="ARBA" id="ARBA00005949"/>
    </source>
</evidence>
<accession>A0A1W0W5P4</accession>
<dbReference type="ExpressionAtlas" id="A0A1W0W5P4">
    <property type="expression patterns" value="baseline and differential"/>
</dbReference>
<evidence type="ECO:0000313" key="7">
    <source>
        <dbReference type="Proteomes" id="UP000000768"/>
    </source>
</evidence>
<reference evidence="7" key="2">
    <citation type="journal article" date="2018" name="Plant J.">
        <title>The Sorghum bicolor reference genome: improved assembly, gene annotations, a transcriptome atlas, and signatures of genome organization.</title>
        <authorList>
            <person name="McCormick R.F."/>
            <person name="Truong S.K."/>
            <person name="Sreedasyam A."/>
            <person name="Jenkins J."/>
            <person name="Shu S."/>
            <person name="Sims D."/>
            <person name="Kennedy M."/>
            <person name="Amirebrahimi M."/>
            <person name="Weers B.D."/>
            <person name="McKinley B."/>
            <person name="Mattison A."/>
            <person name="Morishige D.T."/>
            <person name="Grimwood J."/>
            <person name="Schmutz J."/>
            <person name="Mullet J.E."/>
        </authorList>
    </citation>
    <scope>NUCLEOTIDE SEQUENCE [LARGE SCALE GENOMIC DNA]</scope>
    <source>
        <strain evidence="7">cv. BTx623</strain>
    </source>
</reference>
<dbReference type="EMBL" id="CM000761">
    <property type="protein sequence ID" value="OQU89729.1"/>
    <property type="molecule type" value="Genomic_DNA"/>
</dbReference>
<organism evidence="6 7">
    <name type="scientific">Sorghum bicolor</name>
    <name type="common">Sorghum</name>
    <name type="synonym">Sorghum vulgare</name>
    <dbReference type="NCBI Taxonomy" id="4558"/>
    <lineage>
        <taxon>Eukaryota</taxon>
        <taxon>Viridiplantae</taxon>
        <taxon>Streptophyta</taxon>
        <taxon>Embryophyta</taxon>
        <taxon>Tracheophyta</taxon>
        <taxon>Spermatophyta</taxon>
        <taxon>Magnoliopsida</taxon>
        <taxon>Liliopsida</taxon>
        <taxon>Poales</taxon>
        <taxon>Poaceae</taxon>
        <taxon>PACMAD clade</taxon>
        <taxon>Panicoideae</taxon>
        <taxon>Andropogonodae</taxon>
        <taxon>Andropogoneae</taxon>
        <taxon>Sorghinae</taxon>
        <taxon>Sorghum</taxon>
    </lineage>
</organism>
<name>A0A1W0W5P4_SORBI</name>
<feature type="repeat" description="ANK" evidence="4">
    <location>
        <begin position="185"/>
        <end position="217"/>
    </location>
</feature>
<evidence type="ECO:0000256" key="4">
    <source>
        <dbReference type="PROSITE-ProRule" id="PRU00023"/>
    </source>
</evidence>
<dbReference type="STRING" id="4558.A0A1W0W5P4"/>
<feature type="transmembrane region" description="Helical" evidence="5">
    <location>
        <begin position="97"/>
        <end position="115"/>
    </location>
</feature>
<dbReference type="Pfam" id="PF00023">
    <property type="entry name" value="Ank"/>
    <property type="match status" value="1"/>
</dbReference>
<reference evidence="6 7" key="1">
    <citation type="journal article" date="2009" name="Nature">
        <title>The Sorghum bicolor genome and the diversification of grasses.</title>
        <authorList>
            <person name="Paterson A.H."/>
            <person name="Bowers J.E."/>
            <person name="Bruggmann R."/>
            <person name="Dubchak I."/>
            <person name="Grimwood J."/>
            <person name="Gundlach H."/>
            <person name="Haberer G."/>
            <person name="Hellsten U."/>
            <person name="Mitros T."/>
            <person name="Poliakov A."/>
            <person name="Schmutz J."/>
            <person name="Spannagl M."/>
            <person name="Tang H."/>
            <person name="Wang X."/>
            <person name="Wicker T."/>
            <person name="Bharti A.K."/>
            <person name="Chapman J."/>
            <person name="Feltus F.A."/>
            <person name="Gowik U."/>
            <person name="Grigoriev I.V."/>
            <person name="Lyons E."/>
            <person name="Maher C.A."/>
            <person name="Martis M."/>
            <person name="Narechania A."/>
            <person name="Otillar R.P."/>
            <person name="Penning B.W."/>
            <person name="Salamov A.A."/>
            <person name="Wang Y."/>
            <person name="Zhang L."/>
            <person name="Carpita N.C."/>
            <person name="Freeling M."/>
            <person name="Gingle A.R."/>
            <person name="Hash C.T."/>
            <person name="Keller B."/>
            <person name="Klein P."/>
            <person name="Kresovich S."/>
            <person name="McCann M.C."/>
            <person name="Ming R."/>
            <person name="Peterson D.G."/>
            <person name="Mehboob-ur-Rahman"/>
            <person name="Ware D."/>
            <person name="Westhoff P."/>
            <person name="Mayer K.F."/>
            <person name="Messing J."/>
            <person name="Rokhsar D.S."/>
        </authorList>
    </citation>
    <scope>NUCLEOTIDE SEQUENCE [LARGE SCALE GENOMIC DNA]</scope>
    <source>
        <strain evidence="7">cv. BTx623</strain>
    </source>
</reference>
<dbReference type="GO" id="GO:0045732">
    <property type="term" value="P:positive regulation of protein catabolic process"/>
    <property type="evidence" value="ECO:0000318"/>
    <property type="project" value="GO_Central"/>
</dbReference>
<dbReference type="PROSITE" id="PS50297">
    <property type="entry name" value="ANK_REP_REGION"/>
    <property type="match status" value="1"/>
</dbReference>
<dbReference type="AlphaFoldDB" id="A0A1W0W5P4"/>
<protein>
    <submittedName>
        <fullName evidence="6">Uncharacterized protein</fullName>
    </submittedName>
</protein>
<keyword evidence="5" id="KW-1133">Transmembrane helix</keyword>
<gene>
    <name evidence="6" type="ORF">SORBI_3002G254000</name>
</gene>
<dbReference type="PANTHER" id="PTHR24136">
    <property type="entry name" value="SOWAH (DROSOPHILA) HOMOLOG"/>
    <property type="match status" value="1"/>
</dbReference>
<dbReference type="PROSITE" id="PS50088">
    <property type="entry name" value="ANK_REPEAT"/>
    <property type="match status" value="1"/>
</dbReference>
<dbReference type="PANTHER" id="PTHR24136:SF37">
    <property type="entry name" value="OS01G0942900 PROTEIN"/>
    <property type="match status" value="1"/>
</dbReference>
<keyword evidence="7" id="KW-1185">Reference proteome</keyword>
<dbReference type="InterPro" id="IPR051573">
    <property type="entry name" value="Ankyrin-SOCS_box_domain"/>
</dbReference>
<dbReference type="Gramene" id="OQU89729">
    <property type="protein sequence ID" value="OQU89729"/>
    <property type="gene ID" value="SORBI_3002G254000"/>
</dbReference>
<keyword evidence="2" id="KW-0677">Repeat</keyword>
<evidence type="ECO:0000256" key="2">
    <source>
        <dbReference type="ARBA" id="ARBA00022737"/>
    </source>
</evidence>
<proteinExistence type="inferred from homology"/>
<dbReference type="FunCoup" id="A0A1W0W5P4">
    <property type="interactions" value="39"/>
</dbReference>
<keyword evidence="5" id="KW-0472">Membrane</keyword>
<dbReference type="InterPro" id="IPR036770">
    <property type="entry name" value="Ankyrin_rpt-contain_sf"/>
</dbReference>
<keyword evidence="5" id="KW-0812">Transmembrane</keyword>
<dbReference type="Gene3D" id="1.25.40.20">
    <property type="entry name" value="Ankyrin repeat-containing domain"/>
    <property type="match status" value="1"/>
</dbReference>
<dbReference type="SUPFAM" id="SSF48403">
    <property type="entry name" value="Ankyrin repeat"/>
    <property type="match status" value="1"/>
</dbReference>
<evidence type="ECO:0000256" key="3">
    <source>
        <dbReference type="ARBA" id="ARBA00023043"/>
    </source>
</evidence>
<dbReference type="GO" id="GO:0016567">
    <property type="term" value="P:protein ubiquitination"/>
    <property type="evidence" value="ECO:0000318"/>
    <property type="project" value="GO_Central"/>
</dbReference>
<evidence type="ECO:0000313" key="6">
    <source>
        <dbReference type="EMBL" id="OQU89729.1"/>
    </source>
</evidence>
<keyword evidence="3 4" id="KW-0040">ANK repeat</keyword>
<dbReference type="InterPro" id="IPR002110">
    <property type="entry name" value="Ankyrin_rpt"/>
</dbReference>
<dbReference type="InParanoid" id="A0A1W0W5P4"/>
<dbReference type="Proteomes" id="UP000000768">
    <property type="component" value="Chromosome 2"/>
</dbReference>
<evidence type="ECO:0000256" key="5">
    <source>
        <dbReference type="SAM" id="Phobius"/>
    </source>
</evidence>